<evidence type="ECO:0000313" key="3">
    <source>
        <dbReference type="Proteomes" id="UP000069902"/>
    </source>
</evidence>
<evidence type="ECO:0000313" key="2">
    <source>
        <dbReference type="EMBL" id="CUI18016.1"/>
    </source>
</evidence>
<dbReference type="EMBL" id="LN879502">
    <property type="protein sequence ID" value="CUI18016.1"/>
    <property type="molecule type" value="Genomic_DNA"/>
</dbReference>
<proteinExistence type="predicted"/>
<evidence type="ECO:0000256" key="1">
    <source>
        <dbReference type="SAM" id="MobiDB-lite"/>
    </source>
</evidence>
<feature type="compositionally biased region" description="Low complexity" evidence="1">
    <location>
        <begin position="75"/>
        <end position="89"/>
    </location>
</feature>
<dbReference type="Pfam" id="PF01391">
    <property type="entry name" value="Collagen"/>
    <property type="match status" value="1"/>
</dbReference>
<organism evidence="2 3">
    <name type="scientific">Candidatus Protochlamydia naegleriophila</name>
    <dbReference type="NCBI Taxonomy" id="389348"/>
    <lineage>
        <taxon>Bacteria</taxon>
        <taxon>Pseudomonadati</taxon>
        <taxon>Chlamydiota</taxon>
        <taxon>Chlamydiia</taxon>
        <taxon>Parachlamydiales</taxon>
        <taxon>Parachlamydiaceae</taxon>
        <taxon>Candidatus Protochlamydia</taxon>
    </lineage>
</organism>
<keyword evidence="3" id="KW-1185">Reference proteome</keyword>
<dbReference type="PATRIC" id="fig|389348.3.peg.2715"/>
<dbReference type="KEGG" id="pnl:PNK_2421"/>
<sequence>MLKLPKIKNWVMRFSYFCLSLLISFQQLSANECENCHPAEECCERFSQAYWIGGALLAGTAAGLLIGKPHKHSHSGPSGFSGSSGVPGNPGQPGPNGPIGPTGPAGIPGDPGTLPIVTGPDTLSFTFTNLDTTFFRVAFKGAVTTPDQQVQVTQELSIFNILTQMLTYDPPLVAGTYVVSFVDIAADGGGEGRVEIFKNGVLVETYEAPLFQPNGQVSFFYNYVP</sequence>
<name>A0A0U5EUT6_9BACT</name>
<gene>
    <name evidence="2" type="ORF">PNK_2421</name>
</gene>
<dbReference type="InterPro" id="IPR008160">
    <property type="entry name" value="Collagen"/>
</dbReference>
<dbReference type="InParanoid" id="A0A0U5EUT6"/>
<reference evidence="3" key="1">
    <citation type="submission" date="2015-09" db="EMBL/GenBank/DDBJ databases">
        <authorList>
            <person name="Bertelli C."/>
        </authorList>
    </citation>
    <scope>NUCLEOTIDE SEQUENCE [LARGE SCALE GENOMIC DNA]</scope>
    <source>
        <strain evidence="3">KNic</strain>
    </source>
</reference>
<protein>
    <submittedName>
        <fullName evidence="2">Uncharacterized protein</fullName>
    </submittedName>
</protein>
<dbReference type="AlphaFoldDB" id="A0A0U5EUT6"/>
<dbReference type="STRING" id="389348.PNK_2421"/>
<accession>A0A0U5EUT6</accession>
<dbReference type="RefSeq" id="WP_032124658.1">
    <property type="nucleotide sequence ID" value="NZ_LN879502.1"/>
</dbReference>
<feature type="region of interest" description="Disordered" evidence="1">
    <location>
        <begin position="68"/>
        <end position="113"/>
    </location>
</feature>
<feature type="compositionally biased region" description="Low complexity" evidence="1">
    <location>
        <begin position="102"/>
        <end position="112"/>
    </location>
</feature>
<dbReference type="Proteomes" id="UP000069902">
    <property type="component" value="Chromosome cPNK"/>
</dbReference>